<gene>
    <name evidence="2" type="ORF">PQU92_10160</name>
</gene>
<organism evidence="2 3">
    <name type="scientific">Asticcacaulis aquaticus</name>
    <dbReference type="NCBI Taxonomy" id="2984212"/>
    <lineage>
        <taxon>Bacteria</taxon>
        <taxon>Pseudomonadati</taxon>
        <taxon>Pseudomonadota</taxon>
        <taxon>Alphaproteobacteria</taxon>
        <taxon>Caulobacterales</taxon>
        <taxon>Caulobacteraceae</taxon>
        <taxon>Asticcacaulis</taxon>
    </lineage>
</organism>
<keyword evidence="1" id="KW-0472">Membrane</keyword>
<keyword evidence="1" id="KW-1133">Transmembrane helix</keyword>
<sequence length="124" mass="12766">MISRWFLRLAVVFGLIGMGMGVAMGATHDFVLAPVHAHINLVGWVGMFLAGLFYAAKPEAETTLARVHLVGLTLGLCLLAPGIAGAVLGIAALTPLAIAGSIVTFASMALFVGIVFRHTGPAKA</sequence>
<keyword evidence="1" id="KW-0812">Transmembrane</keyword>
<dbReference type="RefSeq" id="WP_272748110.1">
    <property type="nucleotide sequence ID" value="NZ_JAQQKX010000007.1"/>
</dbReference>
<keyword evidence="3" id="KW-1185">Reference proteome</keyword>
<feature type="transmembrane region" description="Helical" evidence="1">
    <location>
        <begin position="35"/>
        <end position="55"/>
    </location>
</feature>
<name>A0ABT5HU94_9CAUL</name>
<feature type="transmembrane region" description="Helical" evidence="1">
    <location>
        <begin position="67"/>
        <end position="90"/>
    </location>
</feature>
<reference evidence="2 3" key="1">
    <citation type="submission" date="2023-01" db="EMBL/GenBank/DDBJ databases">
        <title>Novel species of the genus Asticcacaulis isolated from rivers.</title>
        <authorList>
            <person name="Lu H."/>
        </authorList>
    </citation>
    <scope>NUCLEOTIDE SEQUENCE [LARGE SCALE GENOMIC DNA]</scope>
    <source>
        <strain evidence="2 3">BYS171W</strain>
    </source>
</reference>
<accession>A0ABT5HU94</accession>
<dbReference type="EMBL" id="JAQQKX010000007">
    <property type="protein sequence ID" value="MDC7683642.1"/>
    <property type="molecule type" value="Genomic_DNA"/>
</dbReference>
<feature type="transmembrane region" description="Helical" evidence="1">
    <location>
        <begin position="96"/>
        <end position="116"/>
    </location>
</feature>
<comment type="caution">
    <text evidence="2">The sequence shown here is derived from an EMBL/GenBank/DDBJ whole genome shotgun (WGS) entry which is preliminary data.</text>
</comment>
<evidence type="ECO:0000256" key="1">
    <source>
        <dbReference type="SAM" id="Phobius"/>
    </source>
</evidence>
<protein>
    <submittedName>
        <fullName evidence="2">Uncharacterized protein</fullName>
    </submittedName>
</protein>
<evidence type="ECO:0000313" key="3">
    <source>
        <dbReference type="Proteomes" id="UP001214854"/>
    </source>
</evidence>
<dbReference type="Proteomes" id="UP001214854">
    <property type="component" value="Unassembled WGS sequence"/>
</dbReference>
<proteinExistence type="predicted"/>
<evidence type="ECO:0000313" key="2">
    <source>
        <dbReference type="EMBL" id="MDC7683642.1"/>
    </source>
</evidence>